<dbReference type="Proteomes" id="UP000694872">
    <property type="component" value="Unplaced"/>
</dbReference>
<evidence type="ECO:0000256" key="1">
    <source>
        <dbReference type="ARBA" id="ARBA00004245"/>
    </source>
</evidence>
<keyword evidence="6" id="KW-0009">Actin-binding</keyword>
<dbReference type="FunFam" id="3.40.20.10:FF:000001">
    <property type="entry name" value="Gelsolin"/>
    <property type="match status" value="1"/>
</dbReference>
<dbReference type="PRINTS" id="PR00597">
    <property type="entry name" value="GELSOLIN"/>
</dbReference>
<dbReference type="SMART" id="SM00262">
    <property type="entry name" value="GEL"/>
    <property type="match status" value="6"/>
</dbReference>
<keyword evidence="4" id="KW-0677">Repeat</keyword>
<evidence type="ECO:0000256" key="2">
    <source>
        <dbReference type="ARBA" id="ARBA00008418"/>
    </source>
</evidence>
<dbReference type="PANTHER" id="PTHR11977:SF123">
    <property type="entry name" value="GELSOLIN"/>
    <property type="match status" value="1"/>
</dbReference>
<feature type="domain" description="Gelsolin-like" evidence="9">
    <location>
        <begin position="24"/>
        <end position="103"/>
    </location>
</feature>
<evidence type="ECO:0000256" key="6">
    <source>
        <dbReference type="ARBA" id="ARBA00023203"/>
    </source>
</evidence>
<dbReference type="SUPFAM" id="SSF55753">
    <property type="entry name" value="Actin depolymerizing proteins"/>
    <property type="match status" value="6"/>
</dbReference>
<dbReference type="Gene3D" id="3.40.20.10">
    <property type="entry name" value="Severin"/>
    <property type="match status" value="6"/>
</dbReference>
<dbReference type="GO" id="GO:0005737">
    <property type="term" value="C:cytoplasm"/>
    <property type="evidence" value="ECO:0007669"/>
    <property type="project" value="TreeGrafter"/>
</dbReference>
<sequence>MDHPAFAEAGSGAGIEVWTIEQFEPVPIEKKMYGKFFNGDSYIVLKTTGEDTLSYDAHFWLGSNTTQDKKGSAAIWTITLDDMLGGRAVHHREVQGHESSQFLGYFQPAIRYLEGGNESGFNNVETNAGAEKRLLRLSGCDNMRIEEVPAEATSLTKDHCFILEVDHDIFVLMPEGAKATQRRKIISVANTLRDDYHNGRATIEIIDDFSSDEDIALFFEALGSGSKDDLVEAESTAQTYTREDMTAVYFYRVLTGDDELDLVSLSKPYKQRQLSSNEVYILDTPCSGVYIWLGNDLDEEIKKNYYQIAQKYLDMKEYPSWVHVTRVAEGNESCTFKQYFHNWETIGATNSRMVSESDAGYFSGDAEESNAAGKLIGKSASARGYMPDTGEGIYTVTRISGEEEDITDQIIEKPVLYDNDVYVVKYQYDDNGDEAYVIYVWIGANADPSDKAAGIEMAAQIDKEEEANVNVVKVPHGKEPKHFLAIFKGNLAVLYGSKDEKYKAQNSKKSYDEDGVRLFRVEGTELEVDMRTVQVPETAEVLEDDDVFVLETADKIYVWHGKESQETEQEAATNFVQKILGEEKEIITLNQGEETDDFWEFLGGAPEEKEDSSGWKLTLNRRVTTPLSLTAVTVSVTGKIDFEELPPEFTQQDLSDDGVYILDTGEELYFWKGKNIPERIRMAKDSIIEEYISDDGLDRTVDSAIVVSVRQGKEPAVFKKLFPDWDDDMWENQTSYEDIKNETKAANSK</sequence>
<dbReference type="InterPro" id="IPR007123">
    <property type="entry name" value="Gelsolin-like_dom"/>
</dbReference>
<gene>
    <name evidence="10" type="primary">LOC106126041</name>
</gene>
<name>A0AAJ6ZTI6_PAPXU</name>
<dbReference type="GeneID" id="106126041"/>
<dbReference type="Pfam" id="PF00626">
    <property type="entry name" value="Gelsolin"/>
    <property type="match status" value="5"/>
</dbReference>
<dbReference type="InterPro" id="IPR029006">
    <property type="entry name" value="ADF-H/Gelsolin-like_dom_sf"/>
</dbReference>
<comment type="similarity">
    <text evidence="2">Belongs to the villin/gelsolin family.</text>
</comment>
<organism evidence="10">
    <name type="scientific">Papilio xuthus</name>
    <name type="common">Asian swallowtail butterfly</name>
    <dbReference type="NCBI Taxonomy" id="66420"/>
    <lineage>
        <taxon>Eukaryota</taxon>
        <taxon>Metazoa</taxon>
        <taxon>Ecdysozoa</taxon>
        <taxon>Arthropoda</taxon>
        <taxon>Hexapoda</taxon>
        <taxon>Insecta</taxon>
        <taxon>Pterygota</taxon>
        <taxon>Neoptera</taxon>
        <taxon>Endopterygota</taxon>
        <taxon>Lepidoptera</taxon>
        <taxon>Glossata</taxon>
        <taxon>Ditrysia</taxon>
        <taxon>Papilionoidea</taxon>
        <taxon>Papilionidae</taxon>
        <taxon>Papilioninae</taxon>
        <taxon>Papilio</taxon>
    </lineage>
</organism>
<keyword evidence="5" id="KW-0106">Calcium</keyword>
<comment type="subcellular location">
    <subcellularLocation>
        <location evidence="1">Cytoplasm</location>
        <location evidence="1">Cytoskeleton</location>
    </subcellularLocation>
</comment>
<feature type="domain" description="Gelsolin-like" evidence="9">
    <location>
        <begin position="416"/>
        <end position="484"/>
    </location>
</feature>
<evidence type="ECO:0000256" key="3">
    <source>
        <dbReference type="ARBA" id="ARBA00022490"/>
    </source>
</evidence>
<dbReference type="GO" id="GO:0051015">
    <property type="term" value="F:actin filament binding"/>
    <property type="evidence" value="ECO:0007669"/>
    <property type="project" value="InterPro"/>
</dbReference>
<dbReference type="GO" id="GO:0005546">
    <property type="term" value="F:phosphatidylinositol-4,5-bisphosphate binding"/>
    <property type="evidence" value="ECO:0007669"/>
    <property type="project" value="TreeGrafter"/>
</dbReference>
<dbReference type="PANTHER" id="PTHR11977">
    <property type="entry name" value="VILLIN"/>
    <property type="match status" value="1"/>
</dbReference>
<dbReference type="KEGG" id="pxu:106126041"/>
<accession>A0AAJ6ZTI6</accession>
<evidence type="ECO:0000256" key="7">
    <source>
        <dbReference type="ARBA" id="ARBA00023212"/>
    </source>
</evidence>
<keyword evidence="3" id="KW-0963">Cytoplasm</keyword>
<protein>
    <submittedName>
        <fullName evidence="10">Gelsolin, cytoplasmic-like</fullName>
    </submittedName>
</protein>
<comment type="function">
    <text evidence="8">Calcium-regulated, actin-modulating protein that binds to the plus (or barbed) ends of actin monomers or filaments, preventing monomer exchange (end-blocking or capping). It can promote the assembly of monomers into filaments (nucleation) as well as sever filaments already formed.</text>
</comment>
<dbReference type="InterPro" id="IPR007122">
    <property type="entry name" value="Villin/Gelsolin"/>
</dbReference>
<feature type="domain" description="Gelsolin-like" evidence="9">
    <location>
        <begin position="532"/>
        <end position="599"/>
    </location>
</feature>
<evidence type="ECO:0000256" key="5">
    <source>
        <dbReference type="ARBA" id="ARBA00022837"/>
    </source>
</evidence>
<dbReference type="RefSeq" id="XP_013178957.1">
    <property type="nucleotide sequence ID" value="XM_013323503.1"/>
</dbReference>
<proteinExistence type="inferred from homology"/>
<dbReference type="FunFam" id="3.40.20.10:FF:000002">
    <property type="entry name" value="Gelsolin"/>
    <property type="match status" value="1"/>
</dbReference>
<dbReference type="CDD" id="cd11290">
    <property type="entry name" value="gelsolin_S1_like"/>
    <property type="match status" value="1"/>
</dbReference>
<evidence type="ECO:0000256" key="8">
    <source>
        <dbReference type="ARBA" id="ARBA00055420"/>
    </source>
</evidence>
<keyword evidence="7" id="KW-0206">Cytoskeleton</keyword>
<dbReference type="AlphaFoldDB" id="A0AAJ6ZTI6"/>
<dbReference type="GO" id="GO:0008154">
    <property type="term" value="P:actin polymerization or depolymerization"/>
    <property type="evidence" value="ECO:0007669"/>
    <property type="project" value="TreeGrafter"/>
</dbReference>
<reference evidence="10" key="1">
    <citation type="submission" date="2025-08" db="UniProtKB">
        <authorList>
            <consortium name="RefSeq"/>
        </authorList>
    </citation>
    <scope>IDENTIFICATION</scope>
</reference>
<dbReference type="GO" id="GO:0015629">
    <property type="term" value="C:actin cytoskeleton"/>
    <property type="evidence" value="ECO:0007669"/>
    <property type="project" value="TreeGrafter"/>
</dbReference>
<evidence type="ECO:0000259" key="9">
    <source>
        <dbReference type="Pfam" id="PF00626"/>
    </source>
</evidence>
<dbReference type="GO" id="GO:0051016">
    <property type="term" value="P:barbed-end actin filament capping"/>
    <property type="evidence" value="ECO:0007669"/>
    <property type="project" value="TreeGrafter"/>
</dbReference>
<feature type="domain" description="Gelsolin-like" evidence="9">
    <location>
        <begin position="645"/>
        <end position="718"/>
    </location>
</feature>
<feature type="domain" description="Gelsolin-like" evidence="9">
    <location>
        <begin position="268"/>
        <end position="336"/>
    </location>
</feature>
<dbReference type="GO" id="GO:0051014">
    <property type="term" value="P:actin filament severing"/>
    <property type="evidence" value="ECO:0007669"/>
    <property type="project" value="TreeGrafter"/>
</dbReference>
<evidence type="ECO:0000256" key="4">
    <source>
        <dbReference type="ARBA" id="ARBA00022737"/>
    </source>
</evidence>
<evidence type="ECO:0000313" key="10">
    <source>
        <dbReference type="RefSeq" id="XP_013178957.1"/>
    </source>
</evidence>